<reference evidence="6" key="1">
    <citation type="journal article" date="2008" name="Nat. Genet.">
        <title>The Pristionchus pacificus genome provides a unique perspective on nematode lifestyle and parasitism.</title>
        <authorList>
            <person name="Dieterich C."/>
            <person name="Clifton S.W."/>
            <person name="Schuster L.N."/>
            <person name="Chinwalla A."/>
            <person name="Delehaunty K."/>
            <person name="Dinkelacker I."/>
            <person name="Fulton L."/>
            <person name="Fulton R."/>
            <person name="Godfrey J."/>
            <person name="Minx P."/>
            <person name="Mitreva M."/>
            <person name="Roeseler W."/>
            <person name="Tian H."/>
            <person name="Witte H."/>
            <person name="Yang S.P."/>
            <person name="Wilson R.K."/>
            <person name="Sommer R.J."/>
        </authorList>
    </citation>
    <scope>NUCLEOTIDE SEQUENCE [LARGE SCALE GENOMIC DNA]</scope>
    <source>
        <strain evidence="6">PS312</strain>
    </source>
</reference>
<accession>A0A8R1YUW1</accession>
<feature type="compositionally biased region" description="Polar residues" evidence="1">
    <location>
        <begin position="512"/>
        <end position="521"/>
    </location>
</feature>
<feature type="transmembrane region" description="Helical" evidence="2">
    <location>
        <begin position="284"/>
        <end position="305"/>
    </location>
</feature>
<keyword evidence="6" id="KW-1185">Reference proteome</keyword>
<feature type="signal peptide" evidence="3">
    <location>
        <begin position="1"/>
        <end position="15"/>
    </location>
</feature>
<dbReference type="Proteomes" id="UP000005239">
    <property type="component" value="Unassembled WGS sequence"/>
</dbReference>
<name>A0A2A6CAB3_PRIPA</name>
<evidence type="ECO:0000259" key="4">
    <source>
        <dbReference type="Pfam" id="PF25330"/>
    </source>
</evidence>
<feature type="region of interest" description="Disordered" evidence="1">
    <location>
        <begin position="499"/>
        <end position="521"/>
    </location>
</feature>
<evidence type="ECO:0000313" key="6">
    <source>
        <dbReference type="Proteomes" id="UP000005239"/>
    </source>
</evidence>
<keyword evidence="2" id="KW-0812">Transmembrane</keyword>
<dbReference type="Pfam" id="PF25330">
    <property type="entry name" value="C2_nem"/>
    <property type="match status" value="2"/>
</dbReference>
<evidence type="ECO:0000313" key="5">
    <source>
        <dbReference type="EnsemblMetazoa" id="PPA39039.1"/>
    </source>
</evidence>
<keyword evidence="2" id="KW-0472">Membrane</keyword>
<gene>
    <name evidence="5" type="primary">WBGene00277408</name>
</gene>
<evidence type="ECO:0000256" key="3">
    <source>
        <dbReference type="SAM" id="SignalP"/>
    </source>
</evidence>
<dbReference type="PANTHER" id="PTHR38626:SF3">
    <property type="entry name" value="PROTEIN CBG09935"/>
    <property type="match status" value="1"/>
</dbReference>
<evidence type="ECO:0000256" key="2">
    <source>
        <dbReference type="SAM" id="Phobius"/>
    </source>
</evidence>
<dbReference type="InterPro" id="IPR040426">
    <property type="entry name" value="C05B5.4-like"/>
</dbReference>
<protein>
    <recommendedName>
        <fullName evidence="4">C2 domain-containing protein</fullName>
    </recommendedName>
</protein>
<feature type="domain" description="C2" evidence="4">
    <location>
        <begin position="19"/>
        <end position="156"/>
    </location>
</feature>
<keyword evidence="3" id="KW-0732">Signal</keyword>
<proteinExistence type="predicted"/>
<dbReference type="PANTHER" id="PTHR38626">
    <property type="entry name" value="SKN-1 DEPENDENT ZYGOTIC TRANSCRIPT-RELATED"/>
    <property type="match status" value="1"/>
</dbReference>
<dbReference type="AlphaFoldDB" id="A0A2A6CAB3"/>
<dbReference type="EnsemblMetazoa" id="PPA39039.1">
    <property type="protein sequence ID" value="PPA39039.1"/>
    <property type="gene ID" value="WBGene00277408"/>
</dbReference>
<organism evidence="5 6">
    <name type="scientific">Pristionchus pacificus</name>
    <name type="common">Parasitic nematode worm</name>
    <dbReference type="NCBI Taxonomy" id="54126"/>
    <lineage>
        <taxon>Eukaryota</taxon>
        <taxon>Metazoa</taxon>
        <taxon>Ecdysozoa</taxon>
        <taxon>Nematoda</taxon>
        <taxon>Chromadorea</taxon>
        <taxon>Rhabditida</taxon>
        <taxon>Rhabditina</taxon>
        <taxon>Diplogasteromorpha</taxon>
        <taxon>Diplogasteroidea</taxon>
        <taxon>Neodiplogasteridae</taxon>
        <taxon>Pristionchus</taxon>
    </lineage>
</organism>
<feature type="transmembrane region" description="Helical" evidence="2">
    <location>
        <begin position="186"/>
        <end position="209"/>
    </location>
</feature>
<accession>A0A2A6CAB3</accession>
<evidence type="ECO:0000256" key="1">
    <source>
        <dbReference type="SAM" id="MobiDB-lite"/>
    </source>
</evidence>
<feature type="transmembrane region" description="Helical" evidence="2">
    <location>
        <begin position="470"/>
        <end position="493"/>
    </location>
</feature>
<keyword evidence="2" id="KW-1133">Transmembrane helix</keyword>
<feature type="domain" description="C2" evidence="4">
    <location>
        <begin position="302"/>
        <end position="440"/>
    </location>
</feature>
<dbReference type="InterPro" id="IPR057569">
    <property type="entry name" value="C2_nem"/>
</dbReference>
<reference evidence="5" key="2">
    <citation type="submission" date="2022-06" db="UniProtKB">
        <authorList>
            <consortium name="EnsemblMetazoa"/>
        </authorList>
    </citation>
    <scope>IDENTIFICATION</scope>
    <source>
        <strain evidence="5">PS312</strain>
    </source>
</reference>
<feature type="chain" id="PRO_5043501088" description="C2 domain-containing protein" evidence="3">
    <location>
        <begin position="16"/>
        <end position="566"/>
    </location>
</feature>
<sequence length="566" mass="62908">MLLPILISLIPFVISSQDFWITSEIINVEWKKDCLTTRECSRPRFEITHSLKSADLQFTHSQRVSQKIVHDSTPFVSFWSIGSSEEILISASVKGIDPVYAFPRVCDSTTSTRPFIPGDIASRFHRVSISEGDVKTTEISGRCFTATIEVRRHTERCPWCPEEIIIEKNENEMEKNQNVEEIDDKIILISMAAIILILLITVIVLIICFSCKKSPVRSPAPAGVFRPSTKSPNDSMTSSGIFSISGASITSTVTIPIKCEEEDNDTRESLSSMPSVHSGCNSSIMLLIIVISLLPFVFTSPHFWITSEIVNIEWKEDCLTTRECSLPRFEISHSLKSTDIRVLQSLSVSERTVQDSTPFVSSWSIGSSEEISISASVMGIDPVYAFPRVCDSTISTRPFIPGDISSRFRRVSISERDVKTIEISGRCFTATIEVRRHTERCPWCPEEIIIEKNEKEMEKNQNVEEIDDKIILISMAAIILILLITVIVLIICFSCKKSPVRSPAPSGVFRPSTKSPNDSMTSSGIFSISGSSINTTLTIHGSPIENEYDSIKGDSPSPSLDCGFPV</sequence>